<dbReference type="PROSITE" id="PS00107">
    <property type="entry name" value="PROTEIN_KINASE_ATP"/>
    <property type="match status" value="1"/>
</dbReference>
<dbReference type="GO" id="GO:0007165">
    <property type="term" value="P:signal transduction"/>
    <property type="evidence" value="ECO:0007669"/>
    <property type="project" value="TreeGrafter"/>
</dbReference>
<dbReference type="GeneID" id="28724129"/>
<evidence type="ECO:0000256" key="3">
    <source>
        <dbReference type="ARBA" id="ARBA00022741"/>
    </source>
</evidence>
<dbReference type="InterPro" id="IPR017441">
    <property type="entry name" value="Protein_kinase_ATP_BS"/>
</dbReference>
<evidence type="ECO:0000256" key="1">
    <source>
        <dbReference type="ARBA" id="ARBA00022527"/>
    </source>
</evidence>
<evidence type="ECO:0000256" key="2">
    <source>
        <dbReference type="ARBA" id="ARBA00022679"/>
    </source>
</evidence>
<dbReference type="AlphaFoldDB" id="A0A0X8HSW6"/>
<dbReference type="PROSITE" id="PS50011">
    <property type="entry name" value="PROTEIN_KINASE_DOM"/>
    <property type="match status" value="1"/>
</dbReference>
<protein>
    <submittedName>
        <fullName evidence="8">HDR122Cp</fullName>
    </submittedName>
</protein>
<keyword evidence="9" id="KW-1185">Reference proteome</keyword>
<evidence type="ECO:0000313" key="8">
    <source>
        <dbReference type="EMBL" id="AMD20864.1"/>
    </source>
</evidence>
<dbReference type="EMBL" id="CP014244">
    <property type="protein sequence ID" value="AMD20864.1"/>
    <property type="molecule type" value="Genomic_DNA"/>
</dbReference>
<keyword evidence="4" id="KW-0418">Kinase</keyword>
<accession>A0A0X8HSW6</accession>
<feature type="binding site" evidence="6">
    <location>
        <position position="122"/>
    </location>
    <ligand>
        <name>ATP</name>
        <dbReference type="ChEBI" id="CHEBI:30616"/>
    </ligand>
</feature>
<dbReference type="PROSITE" id="PS00108">
    <property type="entry name" value="PROTEIN_KINASE_ST"/>
    <property type="match status" value="1"/>
</dbReference>
<keyword evidence="5 6" id="KW-0067">ATP-binding</keyword>
<keyword evidence="2" id="KW-0808">Transferase</keyword>
<organism evidence="8 9">
    <name type="scientific">Eremothecium sinecaudum</name>
    <dbReference type="NCBI Taxonomy" id="45286"/>
    <lineage>
        <taxon>Eukaryota</taxon>
        <taxon>Fungi</taxon>
        <taxon>Dikarya</taxon>
        <taxon>Ascomycota</taxon>
        <taxon>Saccharomycotina</taxon>
        <taxon>Saccharomycetes</taxon>
        <taxon>Saccharomycetales</taxon>
        <taxon>Saccharomycetaceae</taxon>
        <taxon>Eremothecium</taxon>
    </lineage>
</organism>
<dbReference type="PANTHER" id="PTHR43895:SF150">
    <property type="entry name" value="SERINE_THREONINE-PROTEIN KINASE STK11"/>
    <property type="match status" value="1"/>
</dbReference>
<dbReference type="RefSeq" id="XP_017987860.1">
    <property type="nucleotide sequence ID" value="XM_018132371.1"/>
</dbReference>
<evidence type="ECO:0000259" key="7">
    <source>
        <dbReference type="PROSITE" id="PS50011"/>
    </source>
</evidence>
<dbReference type="SMART" id="SM00220">
    <property type="entry name" value="S_TKc"/>
    <property type="match status" value="1"/>
</dbReference>
<dbReference type="Gene3D" id="1.10.510.10">
    <property type="entry name" value="Transferase(Phosphotransferase) domain 1"/>
    <property type="match status" value="1"/>
</dbReference>
<keyword evidence="3 6" id="KW-0547">Nucleotide-binding</keyword>
<dbReference type="InterPro" id="IPR011009">
    <property type="entry name" value="Kinase-like_dom_sf"/>
</dbReference>
<dbReference type="GO" id="GO:0005524">
    <property type="term" value="F:ATP binding"/>
    <property type="evidence" value="ECO:0007669"/>
    <property type="project" value="UniProtKB-UniRule"/>
</dbReference>
<dbReference type="SUPFAM" id="SSF56112">
    <property type="entry name" value="Protein kinase-like (PK-like)"/>
    <property type="match status" value="1"/>
</dbReference>
<dbReference type="Pfam" id="PF00069">
    <property type="entry name" value="Pkinase"/>
    <property type="match status" value="1"/>
</dbReference>
<sequence>MKSFPALVEFNDGRHSMFPQNLPRSNYTVPKSSLFNDEEPTEGNEEPFMSYSIMFEQYNTLVEMVLAQKTSRLMLQDGARQLNQYKIEGKIGKGRYASVFRATQVYGHNKSYFNKNKVVAMKCMMKKPLNSPFSMNQILKHRARWNQASDALHSSQNGEIDKDDKVARRASTLSLSSTRVMDGDRLIIEMNLLRIRRECLIQSQLPPHPNINAVFEMLDSPKSDRVWMVQEFCSLGELQWERPSKVHIPEQWCEFMKSKSITRYDFAFKLLRDISLGLAFLQEHGVIHRDIKPSNILLDGVRSVAKISDFGCAMVKPSSLPWWQQDREKELWEKAFRDELTKIVGTPAFIPPEMCDFNADSSSPATAKPVSHRINNQLTSDTENGFKIDIWALGVTMYCVLENKLPFVGENEFGTYHMVVYEDPYIDQADLQSQNQDTRWLYHFVVKSLLCKELSKRPFAHLIITKLQHHDKERQSRIGKVKRMFFTWKRRLTKAPPAKNPKTTPSDLIVGTIFSNTSSFSQISSIPTIDSK</sequence>
<evidence type="ECO:0000256" key="5">
    <source>
        <dbReference type="ARBA" id="ARBA00022840"/>
    </source>
</evidence>
<evidence type="ECO:0000256" key="4">
    <source>
        <dbReference type="ARBA" id="ARBA00022777"/>
    </source>
</evidence>
<name>A0A0X8HSW6_9SACH</name>
<proteinExistence type="predicted"/>
<keyword evidence="1" id="KW-0723">Serine/threonine-protein kinase</keyword>
<evidence type="ECO:0000256" key="6">
    <source>
        <dbReference type="PROSITE-ProRule" id="PRU10141"/>
    </source>
</evidence>
<dbReference type="OrthoDB" id="68483at2759"/>
<dbReference type="Gene3D" id="3.30.200.20">
    <property type="entry name" value="Phosphorylase Kinase, domain 1"/>
    <property type="match status" value="1"/>
</dbReference>
<dbReference type="PANTHER" id="PTHR43895">
    <property type="entry name" value="CALCIUM/CALMODULIN-DEPENDENT PROTEIN KINASE KINASE-RELATED"/>
    <property type="match status" value="1"/>
</dbReference>
<dbReference type="Proteomes" id="UP000243052">
    <property type="component" value="Chromosome iv"/>
</dbReference>
<reference evidence="8 9" key="1">
    <citation type="submission" date="2016-01" db="EMBL/GenBank/DDBJ databases">
        <title>Genome sequence of the yeast Holleya sinecauda.</title>
        <authorList>
            <person name="Dietrich F.S."/>
        </authorList>
    </citation>
    <scope>NUCLEOTIDE SEQUENCE [LARGE SCALE GENOMIC DNA]</scope>
    <source>
        <strain evidence="8 9">ATCC 58844</strain>
    </source>
</reference>
<dbReference type="GO" id="GO:0004674">
    <property type="term" value="F:protein serine/threonine kinase activity"/>
    <property type="evidence" value="ECO:0007669"/>
    <property type="project" value="UniProtKB-KW"/>
</dbReference>
<dbReference type="InterPro" id="IPR000719">
    <property type="entry name" value="Prot_kinase_dom"/>
</dbReference>
<dbReference type="InterPro" id="IPR008271">
    <property type="entry name" value="Ser/Thr_kinase_AS"/>
</dbReference>
<dbReference type="STRING" id="45286.A0A0X8HSW6"/>
<feature type="domain" description="Protein kinase" evidence="7">
    <location>
        <begin position="85"/>
        <end position="486"/>
    </location>
</feature>
<evidence type="ECO:0000313" key="9">
    <source>
        <dbReference type="Proteomes" id="UP000243052"/>
    </source>
</evidence>
<gene>
    <name evidence="8" type="ORF">AW171_hschr42782</name>
</gene>